<evidence type="ECO:0000256" key="1">
    <source>
        <dbReference type="ARBA" id="ARBA00010838"/>
    </source>
</evidence>
<feature type="non-terminal residue" evidence="3">
    <location>
        <position position="137"/>
    </location>
</feature>
<dbReference type="EMBL" id="OU466859">
    <property type="protein sequence ID" value="CAH2052596.1"/>
    <property type="molecule type" value="Genomic_DNA"/>
</dbReference>
<gene>
    <name evidence="3" type="ORF">TAV2_LOCUS10837</name>
</gene>
<protein>
    <submittedName>
        <fullName evidence="3">Uncharacterized protein</fullName>
    </submittedName>
</protein>
<dbReference type="Pfam" id="PF00232">
    <property type="entry name" value="Glyco_hydro_1"/>
    <property type="match status" value="1"/>
</dbReference>
<dbReference type="GO" id="GO:0005975">
    <property type="term" value="P:carbohydrate metabolic process"/>
    <property type="evidence" value="ECO:0007669"/>
    <property type="project" value="InterPro"/>
</dbReference>
<dbReference type="AlphaFoldDB" id="A0AAU9RZX6"/>
<keyword evidence="4" id="KW-1185">Reference proteome</keyword>
<dbReference type="PANTHER" id="PTHR10353:SF254">
    <property type="entry name" value="THIOGLUCOSIDASE"/>
    <property type="match status" value="1"/>
</dbReference>
<evidence type="ECO:0000313" key="3">
    <source>
        <dbReference type="EMBL" id="CAH2052596.1"/>
    </source>
</evidence>
<sequence>YGNSTFIEIDVLPWGCEGVLEYTKQNDGSSPIYIIESDIFLSFSISSIISRPTNHYSPLHDVEKVEYLHAYIAAMLNSLRNGSDTRGYFEWRFVDLFEFVNLNYTYGLYYLNFSNPQCKKSPKNLCSLVFSFSERVK</sequence>
<evidence type="ECO:0000256" key="2">
    <source>
        <dbReference type="RuleBase" id="RU003690"/>
    </source>
</evidence>
<dbReference type="GO" id="GO:0008422">
    <property type="term" value="F:beta-glucosidase activity"/>
    <property type="evidence" value="ECO:0007669"/>
    <property type="project" value="TreeGrafter"/>
</dbReference>
<dbReference type="InterPro" id="IPR001360">
    <property type="entry name" value="Glyco_hydro_1"/>
</dbReference>
<dbReference type="SUPFAM" id="SSF51445">
    <property type="entry name" value="(Trans)glycosidases"/>
    <property type="match status" value="1"/>
</dbReference>
<dbReference type="Proteomes" id="UP000836841">
    <property type="component" value="Chromosome 3"/>
</dbReference>
<dbReference type="InterPro" id="IPR017853">
    <property type="entry name" value="GH"/>
</dbReference>
<comment type="similarity">
    <text evidence="1 2">Belongs to the glycosyl hydrolase 1 family.</text>
</comment>
<name>A0AAU9RZX6_THLAR</name>
<accession>A0AAU9RZX6</accession>
<evidence type="ECO:0000313" key="4">
    <source>
        <dbReference type="Proteomes" id="UP000836841"/>
    </source>
</evidence>
<organism evidence="3 4">
    <name type="scientific">Thlaspi arvense</name>
    <name type="common">Field penny-cress</name>
    <dbReference type="NCBI Taxonomy" id="13288"/>
    <lineage>
        <taxon>Eukaryota</taxon>
        <taxon>Viridiplantae</taxon>
        <taxon>Streptophyta</taxon>
        <taxon>Embryophyta</taxon>
        <taxon>Tracheophyta</taxon>
        <taxon>Spermatophyta</taxon>
        <taxon>Magnoliopsida</taxon>
        <taxon>eudicotyledons</taxon>
        <taxon>Gunneridae</taxon>
        <taxon>Pentapetalae</taxon>
        <taxon>rosids</taxon>
        <taxon>malvids</taxon>
        <taxon>Brassicales</taxon>
        <taxon>Brassicaceae</taxon>
        <taxon>Thlaspideae</taxon>
        <taxon>Thlaspi</taxon>
    </lineage>
</organism>
<dbReference type="Gene3D" id="3.20.20.80">
    <property type="entry name" value="Glycosidases"/>
    <property type="match status" value="1"/>
</dbReference>
<reference evidence="3 4" key="1">
    <citation type="submission" date="2022-03" db="EMBL/GenBank/DDBJ databases">
        <authorList>
            <person name="Nunn A."/>
            <person name="Chopra R."/>
            <person name="Nunn A."/>
            <person name="Contreras Garrido A."/>
        </authorList>
    </citation>
    <scope>NUCLEOTIDE SEQUENCE [LARGE SCALE GENOMIC DNA]</scope>
</reference>
<feature type="non-terminal residue" evidence="3">
    <location>
        <position position="1"/>
    </location>
</feature>
<proteinExistence type="inferred from homology"/>
<dbReference type="PRINTS" id="PR00131">
    <property type="entry name" value="GLHYDRLASE1"/>
</dbReference>
<dbReference type="PANTHER" id="PTHR10353">
    <property type="entry name" value="GLYCOSYL HYDROLASE"/>
    <property type="match status" value="1"/>
</dbReference>